<dbReference type="InterPro" id="IPR036935">
    <property type="entry name" value="Ribosomal_bL9_N_sf"/>
</dbReference>
<dbReference type="GO" id="GO:1990904">
    <property type="term" value="C:ribonucleoprotein complex"/>
    <property type="evidence" value="ECO:0007669"/>
    <property type="project" value="UniProtKB-KW"/>
</dbReference>
<organism evidence="11 12">
    <name type="scientific">Terasakiella brassicae</name>
    <dbReference type="NCBI Taxonomy" id="1634917"/>
    <lineage>
        <taxon>Bacteria</taxon>
        <taxon>Pseudomonadati</taxon>
        <taxon>Pseudomonadota</taxon>
        <taxon>Alphaproteobacteria</taxon>
        <taxon>Rhodospirillales</taxon>
        <taxon>Terasakiellaceae</taxon>
        <taxon>Terasakiella</taxon>
    </lineage>
</organism>
<reference evidence="11" key="2">
    <citation type="submission" date="2020-09" db="EMBL/GenBank/DDBJ databases">
        <authorList>
            <person name="Sun Q."/>
            <person name="Zhou Y."/>
        </authorList>
    </citation>
    <scope>NUCLEOTIDE SEQUENCE</scope>
    <source>
        <strain evidence="11">CGMCC 1.15254</strain>
    </source>
</reference>
<dbReference type="GO" id="GO:0003735">
    <property type="term" value="F:structural constituent of ribosome"/>
    <property type="evidence" value="ECO:0007669"/>
    <property type="project" value="InterPro"/>
</dbReference>
<evidence type="ECO:0000313" key="11">
    <source>
        <dbReference type="EMBL" id="GGF57847.1"/>
    </source>
</evidence>
<evidence type="ECO:0000256" key="2">
    <source>
        <dbReference type="ARBA" id="ARBA00022730"/>
    </source>
</evidence>
<dbReference type="Pfam" id="PF01281">
    <property type="entry name" value="Ribosomal_L9_N"/>
    <property type="match status" value="1"/>
</dbReference>
<comment type="function">
    <text evidence="7">Binds to the 23S rRNA.</text>
</comment>
<dbReference type="EMBL" id="BMHV01000005">
    <property type="protein sequence ID" value="GGF57847.1"/>
    <property type="molecule type" value="Genomic_DNA"/>
</dbReference>
<dbReference type="InterPro" id="IPR020594">
    <property type="entry name" value="Ribosomal_bL9_bac/chp"/>
</dbReference>
<dbReference type="PROSITE" id="PS00651">
    <property type="entry name" value="RIBOSOMAL_L9"/>
    <property type="match status" value="1"/>
</dbReference>
<feature type="region of interest" description="Disordered" evidence="9">
    <location>
        <begin position="156"/>
        <end position="194"/>
    </location>
</feature>
<dbReference type="HAMAP" id="MF_00503">
    <property type="entry name" value="Ribosomal_bL9"/>
    <property type="match status" value="1"/>
</dbReference>
<dbReference type="AlphaFoldDB" id="A0A917BWV2"/>
<dbReference type="Proteomes" id="UP000632498">
    <property type="component" value="Unassembled WGS sequence"/>
</dbReference>
<dbReference type="NCBIfam" id="TIGR00158">
    <property type="entry name" value="L9"/>
    <property type="match status" value="1"/>
</dbReference>
<feature type="coiled-coil region" evidence="8">
    <location>
        <begin position="44"/>
        <end position="71"/>
    </location>
</feature>
<feature type="compositionally biased region" description="Acidic residues" evidence="9">
    <location>
        <begin position="165"/>
        <end position="194"/>
    </location>
</feature>
<evidence type="ECO:0000256" key="1">
    <source>
        <dbReference type="ARBA" id="ARBA00010605"/>
    </source>
</evidence>
<evidence type="ECO:0000256" key="9">
    <source>
        <dbReference type="SAM" id="MobiDB-lite"/>
    </source>
</evidence>
<protein>
    <recommendedName>
        <fullName evidence="6 7">Large ribosomal subunit protein bL9</fullName>
    </recommendedName>
</protein>
<dbReference type="Pfam" id="PF03948">
    <property type="entry name" value="Ribosomal_L9_C"/>
    <property type="match status" value="1"/>
</dbReference>
<dbReference type="SUPFAM" id="SSF55653">
    <property type="entry name" value="Ribosomal protein L9 C-domain"/>
    <property type="match status" value="1"/>
</dbReference>
<dbReference type="PANTHER" id="PTHR21368">
    <property type="entry name" value="50S RIBOSOMAL PROTEIN L9"/>
    <property type="match status" value="1"/>
</dbReference>
<dbReference type="GO" id="GO:0006412">
    <property type="term" value="P:translation"/>
    <property type="evidence" value="ECO:0007669"/>
    <property type="project" value="UniProtKB-UniRule"/>
</dbReference>
<reference evidence="11" key="1">
    <citation type="journal article" date="2014" name="Int. J. Syst. Evol. Microbiol.">
        <title>Complete genome sequence of Corynebacterium casei LMG S-19264T (=DSM 44701T), isolated from a smear-ripened cheese.</title>
        <authorList>
            <consortium name="US DOE Joint Genome Institute (JGI-PGF)"/>
            <person name="Walter F."/>
            <person name="Albersmeier A."/>
            <person name="Kalinowski J."/>
            <person name="Ruckert C."/>
        </authorList>
    </citation>
    <scope>NUCLEOTIDE SEQUENCE</scope>
    <source>
        <strain evidence="11">CGMCC 1.15254</strain>
    </source>
</reference>
<evidence type="ECO:0000256" key="6">
    <source>
        <dbReference type="ARBA" id="ARBA00035292"/>
    </source>
</evidence>
<gene>
    <name evidence="7 11" type="primary">rplI</name>
    <name evidence="11" type="ORF">GCM10011332_09200</name>
</gene>
<evidence type="ECO:0000256" key="7">
    <source>
        <dbReference type="HAMAP-Rule" id="MF_00503"/>
    </source>
</evidence>
<keyword evidence="2 7" id="KW-0699">rRNA-binding</keyword>
<evidence type="ECO:0000313" key="12">
    <source>
        <dbReference type="Proteomes" id="UP000632498"/>
    </source>
</evidence>
<comment type="caution">
    <text evidence="11">The sequence shown here is derived from an EMBL/GenBank/DDBJ whole genome shotgun (WGS) entry which is preliminary data.</text>
</comment>
<name>A0A917BWV2_9PROT</name>
<dbReference type="GO" id="GO:0005840">
    <property type="term" value="C:ribosome"/>
    <property type="evidence" value="ECO:0007669"/>
    <property type="project" value="UniProtKB-KW"/>
</dbReference>
<evidence type="ECO:0000256" key="4">
    <source>
        <dbReference type="ARBA" id="ARBA00022980"/>
    </source>
</evidence>
<dbReference type="SUPFAM" id="SSF55658">
    <property type="entry name" value="L9 N-domain-like"/>
    <property type="match status" value="1"/>
</dbReference>
<dbReference type="RefSeq" id="WP_188662154.1">
    <property type="nucleotide sequence ID" value="NZ_BMHV01000005.1"/>
</dbReference>
<keyword evidence="3 7" id="KW-0694">RNA-binding</keyword>
<dbReference type="InterPro" id="IPR020069">
    <property type="entry name" value="Ribosomal_bL9_C"/>
</dbReference>
<keyword evidence="12" id="KW-1185">Reference proteome</keyword>
<evidence type="ECO:0000259" key="10">
    <source>
        <dbReference type="PROSITE" id="PS00651"/>
    </source>
</evidence>
<comment type="similarity">
    <text evidence="1 7">Belongs to the bacterial ribosomal protein bL9 family.</text>
</comment>
<dbReference type="GO" id="GO:0019843">
    <property type="term" value="F:rRNA binding"/>
    <property type="evidence" value="ECO:0007669"/>
    <property type="project" value="UniProtKB-UniRule"/>
</dbReference>
<feature type="domain" description="Ribosomal protein L9" evidence="10">
    <location>
        <begin position="13"/>
        <end position="40"/>
    </location>
</feature>
<dbReference type="InterPro" id="IPR036791">
    <property type="entry name" value="Ribosomal_bL9_C_sf"/>
</dbReference>
<keyword evidence="8" id="KW-0175">Coiled coil</keyword>
<dbReference type="InterPro" id="IPR020070">
    <property type="entry name" value="Ribosomal_bL9_N"/>
</dbReference>
<evidence type="ECO:0000256" key="3">
    <source>
        <dbReference type="ARBA" id="ARBA00022884"/>
    </source>
</evidence>
<evidence type="ECO:0000256" key="8">
    <source>
        <dbReference type="SAM" id="Coils"/>
    </source>
</evidence>
<keyword evidence="5 7" id="KW-0687">Ribonucleoprotein</keyword>
<proteinExistence type="inferred from homology"/>
<dbReference type="Gene3D" id="3.10.430.100">
    <property type="entry name" value="Ribosomal protein L9, C-terminal domain"/>
    <property type="match status" value="1"/>
</dbReference>
<dbReference type="Gene3D" id="3.40.5.10">
    <property type="entry name" value="Ribosomal protein L9, N-terminal domain"/>
    <property type="match status" value="1"/>
</dbReference>
<keyword evidence="4 7" id="KW-0689">Ribosomal protein</keyword>
<evidence type="ECO:0000256" key="5">
    <source>
        <dbReference type="ARBA" id="ARBA00023274"/>
    </source>
</evidence>
<dbReference type="InterPro" id="IPR009027">
    <property type="entry name" value="Ribosomal_bL9/RNase_H1_N"/>
</dbReference>
<sequence>MQVILLERVEKLGQMGDLVTVKPGYARNYLLPQKKAMRASDENVKFFEAQKVQLEAANLKAKEEAEAVASKLDGIKVAVIRQAGDMGQLYGSVSTRDIATAVSAAGFTISRQQVTLDRALKTIGLHDVSVRLHPEVVVTVVANIARTEEEAAIQAETGSVKVASDEDEAEVEEVVEETAEDAVEEAAAEEEVSE</sequence>
<dbReference type="InterPro" id="IPR000244">
    <property type="entry name" value="Ribosomal_bL9"/>
</dbReference>
<accession>A0A917BWV2</accession>